<gene>
    <name evidence="1" type="ORF">FG051_06965</name>
</gene>
<dbReference type="RefSeq" id="WP_057812760.1">
    <property type="nucleotide sequence ID" value="NZ_CP040736.1"/>
</dbReference>
<dbReference type="Proteomes" id="UP000310673">
    <property type="component" value="Chromosome"/>
</dbReference>
<organism evidence="1 2">
    <name type="scientific">Companilactobacillus futsaii</name>
    <dbReference type="NCBI Taxonomy" id="938155"/>
    <lineage>
        <taxon>Bacteria</taxon>
        <taxon>Bacillati</taxon>
        <taxon>Bacillota</taxon>
        <taxon>Bacilli</taxon>
        <taxon>Lactobacillales</taxon>
        <taxon>Lactobacillaceae</taxon>
        <taxon>Companilactobacillus</taxon>
    </lineage>
</organism>
<dbReference type="AlphaFoldDB" id="A0A5B7SY67"/>
<sequence>MTQKYIAKIVPLNADFIGTKAHGQAEFTEDENNLHIKIEMFDTPANTQHWEHFHGFPDGKDAQIATMEQDVNHDNLVDLPETEVVSGTTMVPFDNAPEDMNIPNDNYPTSDASGHFAYEKDVPLDALKKQFKEVFGTDDLELDKRVIYVHGVPQDLKLPVSVAGEVGDYDAHVTLPIATGKIEKA</sequence>
<dbReference type="STRING" id="1423818.FC88_GL001871"/>
<reference evidence="1 2" key="1">
    <citation type="submission" date="2019-05" db="EMBL/GenBank/DDBJ databases">
        <title>Genome Sequence of Lactobacillus futsaii Y97, a Potential Probiotic Strain Isolated from the Futsai of Taiwan.</title>
        <authorList>
            <person name="Du X."/>
        </authorList>
    </citation>
    <scope>NUCLEOTIDE SEQUENCE [LARGE SCALE GENOMIC DNA]</scope>
    <source>
        <strain evidence="1 2">Y97</strain>
    </source>
</reference>
<proteinExistence type="predicted"/>
<evidence type="ECO:0000313" key="2">
    <source>
        <dbReference type="Proteomes" id="UP000310673"/>
    </source>
</evidence>
<accession>A0A5B7SY67</accession>
<dbReference type="EMBL" id="CP040736">
    <property type="protein sequence ID" value="QCX24866.1"/>
    <property type="molecule type" value="Genomic_DNA"/>
</dbReference>
<evidence type="ECO:0000313" key="1">
    <source>
        <dbReference type="EMBL" id="QCX24866.1"/>
    </source>
</evidence>
<dbReference type="KEGG" id="lft:FG051_06965"/>
<protein>
    <submittedName>
        <fullName evidence="1">Uncharacterized protein</fullName>
    </submittedName>
</protein>
<name>A0A5B7SY67_9LACO</name>